<dbReference type="EMBL" id="CATOUU010000549">
    <property type="protein sequence ID" value="CAI9933778.1"/>
    <property type="molecule type" value="Genomic_DNA"/>
</dbReference>
<keyword evidence="3" id="KW-1185">Reference proteome</keyword>
<evidence type="ECO:0000313" key="2">
    <source>
        <dbReference type="EMBL" id="CAL6104263.1"/>
    </source>
</evidence>
<dbReference type="Proteomes" id="UP001642409">
    <property type="component" value="Unassembled WGS sequence"/>
</dbReference>
<evidence type="ECO:0000313" key="3">
    <source>
        <dbReference type="Proteomes" id="UP001642409"/>
    </source>
</evidence>
<reference evidence="1" key="1">
    <citation type="submission" date="2023-06" db="EMBL/GenBank/DDBJ databases">
        <authorList>
            <person name="Kurt Z."/>
        </authorList>
    </citation>
    <scope>NUCLEOTIDE SEQUENCE</scope>
</reference>
<comment type="caution">
    <text evidence="1">The sequence shown here is derived from an EMBL/GenBank/DDBJ whole genome shotgun (WGS) entry which is preliminary data.</text>
</comment>
<organism evidence="1">
    <name type="scientific">Hexamita inflata</name>
    <dbReference type="NCBI Taxonomy" id="28002"/>
    <lineage>
        <taxon>Eukaryota</taxon>
        <taxon>Metamonada</taxon>
        <taxon>Diplomonadida</taxon>
        <taxon>Hexamitidae</taxon>
        <taxon>Hexamitinae</taxon>
        <taxon>Hexamita</taxon>
    </lineage>
</organism>
<accession>A0AA86U8W0</accession>
<proteinExistence type="predicted"/>
<reference evidence="2 3" key="2">
    <citation type="submission" date="2024-07" db="EMBL/GenBank/DDBJ databases">
        <authorList>
            <person name="Akdeniz Z."/>
        </authorList>
    </citation>
    <scope>NUCLEOTIDE SEQUENCE [LARGE SCALE GENOMIC DNA]</scope>
</reference>
<sequence length="184" mass="21496">MCVFKAVEFEATAEGRSHLDVNTTRTSSILYISARSAFKFYNCLPKLNTAKLYPQIQQFKTKITYFLKIYLKFIHSRFMPALQIPQIQIIVRFNLIQREKCSVLSHFFDSFVLGTPAADNLERWTSNTSFLLLRFSLNQYNQQAFRICQTKQPLLNKLLQPNKIPEEGFDAILDLKLKQPQIHI</sequence>
<dbReference type="EMBL" id="CAXDID020000581">
    <property type="protein sequence ID" value="CAL6104263.1"/>
    <property type="molecule type" value="Genomic_DNA"/>
</dbReference>
<name>A0AA86U8W0_9EUKA</name>
<gene>
    <name evidence="1" type="ORF">HINF_LOCUS21423</name>
    <name evidence="2" type="ORF">HINF_LOCUS72698</name>
</gene>
<dbReference type="AlphaFoldDB" id="A0AA86U8W0"/>
<evidence type="ECO:0000313" key="1">
    <source>
        <dbReference type="EMBL" id="CAI9933778.1"/>
    </source>
</evidence>
<protein>
    <submittedName>
        <fullName evidence="2">Hypothetical_protein</fullName>
    </submittedName>
</protein>